<keyword evidence="4 5" id="KW-0472">Membrane</keyword>
<comment type="caution">
    <text evidence="6">The sequence shown here is derived from an EMBL/GenBank/DDBJ whole genome shotgun (WGS) entry which is preliminary data.</text>
</comment>
<evidence type="ECO:0000256" key="3">
    <source>
        <dbReference type="ARBA" id="ARBA00022989"/>
    </source>
</evidence>
<dbReference type="AlphaFoldDB" id="A0A3V8XFD7"/>
<gene>
    <name evidence="6" type="ORF">EIC46_21565</name>
</gene>
<feature type="transmembrane region" description="Helical" evidence="5">
    <location>
        <begin position="67"/>
        <end position="92"/>
    </location>
</feature>
<feature type="transmembrane region" description="Helical" evidence="5">
    <location>
        <begin position="198"/>
        <end position="221"/>
    </location>
</feature>
<name>A0A3V8XFD7_SALMO</name>
<keyword evidence="2 5" id="KW-0812">Transmembrane</keyword>
<accession>A0A3V8XFD7</accession>
<dbReference type="InterPro" id="IPR007688">
    <property type="entry name" value="Conjugal_tfr_TrbL/VirB6"/>
</dbReference>
<evidence type="ECO:0000256" key="1">
    <source>
        <dbReference type="ARBA" id="ARBA00004141"/>
    </source>
</evidence>
<proteinExistence type="predicted"/>
<sequence length="319" mass="34222">MDVQIIQPVFEAIDNGLNGTLATGTSRMMAVVSVIIGGFWVVYIGMRSLYWYFQGLTTVIEDIFRQVLKCTFITFFAFTIQPYISVVVPFVTNAPVELSALLTGNSSGHNNQIDILISSFINTVVQVFKAVDWGIWGDELKATIAGGICLILLIPSGIMFLGVCISVLIVLKVSTTLFLAVGPLFIALALFEQTRQYFYGWVSVIGGFMLASLMFGVIISIEINYIMENVIGSGGIIKIQWTSIVSIPLTFSAFTAIAQSLPDYAAQVMGGASVGNGGGLRGMLGSGTGIRAGINAGKGIGRGINNVRRIYSKRRITGG</sequence>
<dbReference type="Pfam" id="PF04610">
    <property type="entry name" value="TrbL"/>
    <property type="match status" value="1"/>
</dbReference>
<comment type="subcellular location">
    <subcellularLocation>
        <location evidence="1">Membrane</location>
        <topology evidence="1">Multi-pass membrane protein</topology>
    </subcellularLocation>
</comment>
<organism evidence="6">
    <name type="scientific">Salmonella montevideo</name>
    <dbReference type="NCBI Taxonomy" id="115981"/>
    <lineage>
        <taxon>Bacteria</taxon>
        <taxon>Pseudomonadati</taxon>
        <taxon>Pseudomonadota</taxon>
        <taxon>Gammaproteobacteria</taxon>
        <taxon>Enterobacterales</taxon>
        <taxon>Enterobacteriaceae</taxon>
        <taxon>Salmonella</taxon>
    </lineage>
</organism>
<evidence type="ECO:0000256" key="4">
    <source>
        <dbReference type="ARBA" id="ARBA00023136"/>
    </source>
</evidence>
<feature type="transmembrane region" description="Helical" evidence="5">
    <location>
        <begin position="28"/>
        <end position="46"/>
    </location>
</feature>
<evidence type="ECO:0000313" key="6">
    <source>
        <dbReference type="EMBL" id="EBO8589317.1"/>
    </source>
</evidence>
<evidence type="ECO:0000256" key="2">
    <source>
        <dbReference type="ARBA" id="ARBA00022692"/>
    </source>
</evidence>
<dbReference type="GO" id="GO:0016020">
    <property type="term" value="C:membrane"/>
    <property type="evidence" value="ECO:0007669"/>
    <property type="project" value="UniProtKB-SubCell"/>
</dbReference>
<dbReference type="GO" id="GO:0030255">
    <property type="term" value="P:protein secretion by the type IV secretion system"/>
    <property type="evidence" value="ECO:0007669"/>
    <property type="project" value="InterPro"/>
</dbReference>
<reference evidence="6" key="1">
    <citation type="submission" date="2019-06" db="EMBL/GenBank/DDBJ databases">
        <authorList>
            <consortium name="NARMS: The National Antimicrobial Resistance Monitoring System"/>
        </authorList>
    </citation>
    <scope>NUCLEOTIDE SEQUENCE</scope>
    <source>
        <strain evidence="6">FSIS11815944</strain>
    </source>
</reference>
<evidence type="ECO:0000256" key="5">
    <source>
        <dbReference type="SAM" id="Phobius"/>
    </source>
</evidence>
<feature type="transmembrane region" description="Helical" evidence="5">
    <location>
        <begin position="143"/>
        <end position="169"/>
    </location>
</feature>
<dbReference type="EMBL" id="AAGJVW010000048">
    <property type="protein sequence ID" value="EBO8589317.1"/>
    <property type="molecule type" value="Genomic_DNA"/>
</dbReference>
<keyword evidence="3 5" id="KW-1133">Transmembrane helix</keyword>
<feature type="transmembrane region" description="Helical" evidence="5">
    <location>
        <begin position="175"/>
        <end position="191"/>
    </location>
</feature>
<protein>
    <submittedName>
        <fullName evidence="6">Type IV secretion system protein</fullName>
    </submittedName>
</protein>